<evidence type="ECO:0000313" key="1">
    <source>
        <dbReference type="EMBL" id="MDI5965803.1"/>
    </source>
</evidence>
<accession>A0ABT6W4W4</accession>
<comment type="caution">
    <text evidence="1">The sequence shown here is derived from an EMBL/GenBank/DDBJ whole genome shotgun (WGS) entry which is preliminary data.</text>
</comment>
<protein>
    <submittedName>
        <fullName evidence="1">Uncharacterized protein</fullName>
    </submittedName>
</protein>
<gene>
    <name evidence="1" type="ORF">POF43_024255</name>
</gene>
<evidence type="ECO:0000313" key="2">
    <source>
        <dbReference type="Proteomes" id="UP001156398"/>
    </source>
</evidence>
<proteinExistence type="predicted"/>
<reference evidence="1 2" key="1">
    <citation type="submission" date="2023-05" db="EMBL/GenBank/DDBJ databases">
        <title>Streptantibioticus silvisoli sp. nov., acidotolerant actinomycetes 1 from pine litter.</title>
        <authorList>
            <person name="Swiecimska M."/>
            <person name="Golinska P."/>
            <person name="Sangal V."/>
            <person name="Wachnowicz B."/>
            <person name="Goodfellow M."/>
        </authorList>
    </citation>
    <scope>NUCLEOTIDE SEQUENCE [LARGE SCALE GENOMIC DNA]</scope>
    <source>
        <strain evidence="1 2">SL54</strain>
    </source>
</reference>
<dbReference type="Proteomes" id="UP001156398">
    <property type="component" value="Unassembled WGS sequence"/>
</dbReference>
<dbReference type="RefSeq" id="WP_271322965.1">
    <property type="nucleotide sequence ID" value="NZ_JAAGKO020000040.1"/>
</dbReference>
<dbReference type="EMBL" id="JAAGKO020000040">
    <property type="protein sequence ID" value="MDI5965803.1"/>
    <property type="molecule type" value="Genomic_DNA"/>
</dbReference>
<name>A0ABT6W4W4_9ACTN</name>
<sequence>MTTSLQSVPAATTAGADENHLYCCNPDLGLCGADLTGHTYLPAGTAPTCAVCNDLKNRYGPCSPGCPDIP</sequence>
<organism evidence="1 2">
    <name type="scientific">Streptantibioticus silvisoli</name>
    <dbReference type="NCBI Taxonomy" id="2705255"/>
    <lineage>
        <taxon>Bacteria</taxon>
        <taxon>Bacillati</taxon>
        <taxon>Actinomycetota</taxon>
        <taxon>Actinomycetes</taxon>
        <taxon>Kitasatosporales</taxon>
        <taxon>Streptomycetaceae</taxon>
        <taxon>Streptantibioticus</taxon>
    </lineage>
</organism>
<keyword evidence="2" id="KW-1185">Reference proteome</keyword>